<feature type="non-terminal residue" evidence="2">
    <location>
        <position position="1"/>
    </location>
</feature>
<proteinExistence type="predicted"/>
<reference evidence="2" key="1">
    <citation type="journal article" date="2014" name="Front. Microbiol.">
        <title>High frequency of phylogenetically diverse reductive dehalogenase-homologous genes in deep subseafloor sedimentary metagenomes.</title>
        <authorList>
            <person name="Kawai M."/>
            <person name="Futagami T."/>
            <person name="Toyoda A."/>
            <person name="Takaki Y."/>
            <person name="Nishi S."/>
            <person name="Hori S."/>
            <person name="Arai W."/>
            <person name="Tsubouchi T."/>
            <person name="Morono Y."/>
            <person name="Uchiyama I."/>
            <person name="Ito T."/>
            <person name="Fujiyama A."/>
            <person name="Inagaki F."/>
            <person name="Takami H."/>
        </authorList>
    </citation>
    <scope>NUCLEOTIDE SEQUENCE</scope>
    <source>
        <strain evidence="2">Expedition CK06-06</strain>
    </source>
</reference>
<dbReference type="AlphaFoldDB" id="X0UDP3"/>
<protein>
    <recommendedName>
        <fullName evidence="1">Peptidase M1 membrane alanine aminopeptidase domain-containing protein</fullName>
    </recommendedName>
</protein>
<dbReference type="SUPFAM" id="SSF55486">
    <property type="entry name" value="Metalloproteases ('zincins'), catalytic domain"/>
    <property type="match status" value="1"/>
</dbReference>
<accession>X0UDP3</accession>
<dbReference type="GO" id="GO:0008270">
    <property type="term" value="F:zinc ion binding"/>
    <property type="evidence" value="ECO:0007669"/>
    <property type="project" value="InterPro"/>
</dbReference>
<comment type="caution">
    <text evidence="2">The sequence shown here is derived from an EMBL/GenBank/DDBJ whole genome shotgun (WGS) entry which is preliminary data.</text>
</comment>
<gene>
    <name evidence="2" type="ORF">S01H1_38288</name>
</gene>
<feature type="non-terminal residue" evidence="2">
    <location>
        <position position="269"/>
    </location>
</feature>
<evidence type="ECO:0000313" key="2">
    <source>
        <dbReference type="EMBL" id="GAG03894.1"/>
    </source>
</evidence>
<dbReference type="Pfam" id="PF01433">
    <property type="entry name" value="Peptidase_M1"/>
    <property type="match status" value="1"/>
</dbReference>
<evidence type="ECO:0000259" key="1">
    <source>
        <dbReference type="Pfam" id="PF01433"/>
    </source>
</evidence>
<name>X0UDP3_9ZZZZ</name>
<sequence>RIAYAGRDAFPLTFPWIRLEATVTIPSAFDLIVGADILDLLTDPEQEDGEKRFRVAYESSSRSLGLTIGTGYHRYTLDGPTSIEVAYLQGHEEEARFFATLARDILEEYEGRYGAYPRTRLMIVENPNDVGLSFAADGIVWLSQRFFTHRNVLFFGALNRVAEYVLAHEIAHQWVGLGTGIDLNAEAWLSEGLAQYLAVRYFEGRYGAFEPNLFGFGSPGVIEELVKRQFGYFNLREHFIELPYLMTQYVGFDEALVKPIENVQFSNVS</sequence>
<feature type="domain" description="Peptidase M1 membrane alanine aminopeptidase" evidence="1">
    <location>
        <begin position="137"/>
        <end position="207"/>
    </location>
</feature>
<dbReference type="InterPro" id="IPR014782">
    <property type="entry name" value="Peptidase_M1_dom"/>
</dbReference>
<dbReference type="Gene3D" id="1.10.390.10">
    <property type="entry name" value="Neutral Protease Domain 2"/>
    <property type="match status" value="1"/>
</dbReference>
<dbReference type="InterPro" id="IPR027268">
    <property type="entry name" value="Peptidase_M4/M1_CTD_sf"/>
</dbReference>
<dbReference type="EMBL" id="BARS01024097">
    <property type="protein sequence ID" value="GAG03894.1"/>
    <property type="molecule type" value="Genomic_DNA"/>
</dbReference>
<organism evidence="2">
    <name type="scientific">marine sediment metagenome</name>
    <dbReference type="NCBI Taxonomy" id="412755"/>
    <lineage>
        <taxon>unclassified sequences</taxon>
        <taxon>metagenomes</taxon>
        <taxon>ecological metagenomes</taxon>
    </lineage>
</organism>
<dbReference type="GO" id="GO:0008237">
    <property type="term" value="F:metallopeptidase activity"/>
    <property type="evidence" value="ECO:0007669"/>
    <property type="project" value="InterPro"/>
</dbReference>